<dbReference type="Pfam" id="PF02016">
    <property type="entry name" value="Peptidase_S66"/>
    <property type="match status" value="1"/>
</dbReference>
<evidence type="ECO:0000313" key="9">
    <source>
        <dbReference type="Proteomes" id="UP000053455"/>
    </source>
</evidence>
<keyword evidence="5" id="KW-0720">Serine protease</keyword>
<evidence type="ECO:0000256" key="1">
    <source>
        <dbReference type="ARBA" id="ARBA00010233"/>
    </source>
</evidence>
<dbReference type="InterPro" id="IPR003507">
    <property type="entry name" value="S66_fam"/>
</dbReference>
<evidence type="ECO:0000256" key="2">
    <source>
        <dbReference type="ARBA" id="ARBA00022645"/>
    </source>
</evidence>
<dbReference type="GO" id="GO:0008236">
    <property type="term" value="F:serine-type peptidase activity"/>
    <property type="evidence" value="ECO:0007669"/>
    <property type="project" value="UniProtKB-KW"/>
</dbReference>
<evidence type="ECO:0000256" key="5">
    <source>
        <dbReference type="ARBA" id="ARBA00022825"/>
    </source>
</evidence>
<gene>
    <name evidence="8" type="ORF">AAV99_08050</name>
</gene>
<keyword evidence="3" id="KW-0645">Protease</keyword>
<dbReference type="GO" id="GO:0006508">
    <property type="term" value="P:proteolysis"/>
    <property type="evidence" value="ECO:0007669"/>
    <property type="project" value="UniProtKB-KW"/>
</dbReference>
<comment type="caution">
    <text evidence="8">The sequence shown here is derived from an EMBL/GenBank/DDBJ whole genome shotgun (WGS) entry which is preliminary data.</text>
</comment>
<feature type="domain" description="LD-carboxypeptidase C-terminal" evidence="7">
    <location>
        <begin position="166"/>
        <end position="270"/>
    </location>
</feature>
<dbReference type="GO" id="GO:0004180">
    <property type="term" value="F:carboxypeptidase activity"/>
    <property type="evidence" value="ECO:0007669"/>
    <property type="project" value="UniProtKB-KW"/>
</dbReference>
<dbReference type="SUPFAM" id="SSF52317">
    <property type="entry name" value="Class I glutamine amidotransferase-like"/>
    <property type="match status" value="1"/>
</dbReference>
<dbReference type="STRING" id="874156.GCA_001021555_01709"/>
<evidence type="ECO:0000256" key="3">
    <source>
        <dbReference type="ARBA" id="ARBA00022670"/>
    </source>
</evidence>
<dbReference type="AlphaFoldDB" id="A0A0H0XNZ5"/>
<dbReference type="CDD" id="cd07025">
    <property type="entry name" value="Peptidase_S66"/>
    <property type="match status" value="1"/>
</dbReference>
<dbReference type="InterPro" id="IPR040449">
    <property type="entry name" value="Peptidase_S66_N"/>
</dbReference>
<dbReference type="SUPFAM" id="SSF141986">
    <property type="entry name" value="LD-carboxypeptidase A C-terminal domain-like"/>
    <property type="match status" value="1"/>
</dbReference>
<keyword evidence="2 8" id="KW-0121">Carboxypeptidase</keyword>
<dbReference type="EMBL" id="LBHU01000002">
    <property type="protein sequence ID" value="KLI63677.1"/>
    <property type="molecule type" value="Genomic_DNA"/>
</dbReference>
<dbReference type="PANTHER" id="PTHR30237">
    <property type="entry name" value="MURAMOYLTETRAPEPTIDE CARBOXYPEPTIDASE"/>
    <property type="match status" value="1"/>
</dbReference>
<dbReference type="Pfam" id="PF17676">
    <property type="entry name" value="Peptidase_S66C"/>
    <property type="match status" value="1"/>
</dbReference>
<dbReference type="Gene3D" id="3.40.50.10740">
    <property type="entry name" value="Class I glutamine amidotransferase-like"/>
    <property type="match status" value="1"/>
</dbReference>
<dbReference type="InterPro" id="IPR027461">
    <property type="entry name" value="Carboxypeptidase_A_C_sf"/>
</dbReference>
<dbReference type="InterPro" id="IPR027478">
    <property type="entry name" value="LdcA_N"/>
</dbReference>
<feature type="domain" description="LD-carboxypeptidase N-terminal" evidence="6">
    <location>
        <begin position="5"/>
        <end position="119"/>
    </location>
</feature>
<dbReference type="OrthoDB" id="9807329at2"/>
<dbReference type="PATRIC" id="fig|874156.12.peg.1655"/>
<dbReference type="RefSeq" id="WP_047093491.1">
    <property type="nucleotide sequence ID" value="NZ_LBHU01000002.1"/>
</dbReference>
<name>A0A0H0XNZ5_9SPHN</name>
<sequence>MTTRIAIVCPGKPLRQERADKVLALAVAEFPQAELAFHPQCFLESGHFAGDDETRLAALLETANDPDVDAVWFGMGGYGACRIAGDAVAGMREAARSKTYLGYSDAGTILGALYREGIGKPVHGPLAGDIKREGGDDAVRRVLRYLSGKPVELEAGLDDRPTAAFNLMTLAMLAGTDLMPDLTDHVVMVEEVAEHLYAVDRLFFHITQHLKGAAGIRLGRVSAVPENDRPFGSTAEDIARYWCEKSAIRYLGRADIGHDSQNAIVPFGTNRKTT</sequence>
<evidence type="ECO:0000259" key="6">
    <source>
        <dbReference type="Pfam" id="PF02016"/>
    </source>
</evidence>
<accession>A0A0H0XNZ5</accession>
<protein>
    <submittedName>
        <fullName evidence="8">Carboxypeptidase</fullName>
    </submittedName>
</protein>
<comment type="similarity">
    <text evidence="1">Belongs to the peptidase S66 family.</text>
</comment>
<dbReference type="InterPro" id="IPR029062">
    <property type="entry name" value="Class_I_gatase-like"/>
</dbReference>
<keyword evidence="9" id="KW-1185">Reference proteome</keyword>
<dbReference type="Proteomes" id="UP000053455">
    <property type="component" value="Unassembled WGS sequence"/>
</dbReference>
<dbReference type="Gene3D" id="3.50.30.60">
    <property type="entry name" value="LD-carboxypeptidase A C-terminal domain-like"/>
    <property type="match status" value="1"/>
</dbReference>
<evidence type="ECO:0000313" key="8">
    <source>
        <dbReference type="EMBL" id="KLI63677.1"/>
    </source>
</evidence>
<evidence type="ECO:0000256" key="4">
    <source>
        <dbReference type="ARBA" id="ARBA00022801"/>
    </source>
</evidence>
<organism evidence="8 9">
    <name type="scientific">Aurantiacibacter marinus</name>
    <dbReference type="NCBI Taxonomy" id="874156"/>
    <lineage>
        <taxon>Bacteria</taxon>
        <taxon>Pseudomonadati</taxon>
        <taxon>Pseudomonadota</taxon>
        <taxon>Alphaproteobacteria</taxon>
        <taxon>Sphingomonadales</taxon>
        <taxon>Erythrobacteraceae</taxon>
        <taxon>Aurantiacibacter</taxon>
    </lineage>
</organism>
<keyword evidence="4" id="KW-0378">Hydrolase</keyword>
<dbReference type="PANTHER" id="PTHR30237:SF2">
    <property type="entry name" value="MUREIN TETRAPEPTIDE CARBOXYPEPTIDASE"/>
    <property type="match status" value="1"/>
</dbReference>
<evidence type="ECO:0000259" key="7">
    <source>
        <dbReference type="Pfam" id="PF17676"/>
    </source>
</evidence>
<proteinExistence type="inferred from homology"/>
<dbReference type="InterPro" id="IPR040921">
    <property type="entry name" value="Peptidase_S66C"/>
</dbReference>
<reference evidence="8 9" key="1">
    <citation type="submission" date="2015-04" db="EMBL/GenBank/DDBJ databases">
        <title>The draft genome sequence of Erythrobacter marinus HWDM-33.</title>
        <authorList>
            <person name="Zhuang L."/>
            <person name="Liu Y."/>
            <person name="Shao Z."/>
        </authorList>
    </citation>
    <scope>NUCLEOTIDE SEQUENCE [LARGE SCALE GENOMIC DNA]</scope>
    <source>
        <strain evidence="8 9">HWDM-33</strain>
    </source>
</reference>